<dbReference type="AlphaFoldDB" id="A0A6A6X5F3"/>
<dbReference type="EMBL" id="MU002034">
    <property type="protein sequence ID" value="KAF2791157.1"/>
    <property type="molecule type" value="Genomic_DNA"/>
</dbReference>
<evidence type="ECO:0000256" key="1">
    <source>
        <dbReference type="SAM" id="Phobius"/>
    </source>
</evidence>
<evidence type="ECO:0000313" key="2">
    <source>
        <dbReference type="EMBL" id="KAF2791157.1"/>
    </source>
</evidence>
<keyword evidence="3" id="KW-1185">Reference proteome</keyword>
<keyword evidence="1" id="KW-1133">Transmembrane helix</keyword>
<accession>A0A6A6X5F3</accession>
<gene>
    <name evidence="2" type="ORF">K505DRAFT_69334</name>
</gene>
<feature type="transmembrane region" description="Helical" evidence="1">
    <location>
        <begin position="194"/>
        <end position="217"/>
    </location>
</feature>
<evidence type="ECO:0000313" key="3">
    <source>
        <dbReference type="Proteomes" id="UP000799757"/>
    </source>
</evidence>
<sequence length="233" mass="26862">MVAWRKSCRASETLLVWIGAEMLDECVLKKKKGQENKQARGRVMDLDKIRATRFHFYIKYILCHPAVLFSPCVRNFFHGFSWSVVVILSFNGMVSALLESMALMFCRLFSTLLHSIDLYAKTNNLPQATYYPSYLNLPHHHLIVVIIVIIIIIILAFIFEFHDKVARDINTANTHYTRLLLLLYQRQAPRGKKVLFQLSLICFGALFFFFFVGGSILQSLPLLWVCASLHTSL</sequence>
<dbReference type="Proteomes" id="UP000799757">
    <property type="component" value="Unassembled WGS sequence"/>
</dbReference>
<reference evidence="2" key="1">
    <citation type="journal article" date="2020" name="Stud. Mycol.">
        <title>101 Dothideomycetes genomes: a test case for predicting lifestyles and emergence of pathogens.</title>
        <authorList>
            <person name="Haridas S."/>
            <person name="Albert R."/>
            <person name="Binder M."/>
            <person name="Bloem J."/>
            <person name="Labutti K."/>
            <person name="Salamov A."/>
            <person name="Andreopoulos B."/>
            <person name="Baker S."/>
            <person name="Barry K."/>
            <person name="Bills G."/>
            <person name="Bluhm B."/>
            <person name="Cannon C."/>
            <person name="Castanera R."/>
            <person name="Culley D."/>
            <person name="Daum C."/>
            <person name="Ezra D."/>
            <person name="Gonzalez J."/>
            <person name="Henrissat B."/>
            <person name="Kuo A."/>
            <person name="Liang C."/>
            <person name="Lipzen A."/>
            <person name="Lutzoni F."/>
            <person name="Magnuson J."/>
            <person name="Mondo S."/>
            <person name="Nolan M."/>
            <person name="Ohm R."/>
            <person name="Pangilinan J."/>
            <person name="Park H.-J."/>
            <person name="Ramirez L."/>
            <person name="Alfaro M."/>
            <person name="Sun H."/>
            <person name="Tritt A."/>
            <person name="Yoshinaga Y."/>
            <person name="Zwiers L.-H."/>
            <person name="Turgeon B."/>
            <person name="Goodwin S."/>
            <person name="Spatafora J."/>
            <person name="Crous P."/>
            <person name="Grigoriev I."/>
        </authorList>
    </citation>
    <scope>NUCLEOTIDE SEQUENCE</scope>
    <source>
        <strain evidence="2">CBS 109.77</strain>
    </source>
</reference>
<name>A0A6A6X5F3_9PLEO</name>
<keyword evidence="1" id="KW-0812">Transmembrane</keyword>
<organism evidence="2 3">
    <name type="scientific">Melanomma pulvis-pyrius CBS 109.77</name>
    <dbReference type="NCBI Taxonomy" id="1314802"/>
    <lineage>
        <taxon>Eukaryota</taxon>
        <taxon>Fungi</taxon>
        <taxon>Dikarya</taxon>
        <taxon>Ascomycota</taxon>
        <taxon>Pezizomycotina</taxon>
        <taxon>Dothideomycetes</taxon>
        <taxon>Pleosporomycetidae</taxon>
        <taxon>Pleosporales</taxon>
        <taxon>Melanommataceae</taxon>
        <taxon>Melanomma</taxon>
    </lineage>
</organism>
<feature type="transmembrane region" description="Helical" evidence="1">
    <location>
        <begin position="140"/>
        <end position="159"/>
    </location>
</feature>
<protein>
    <submittedName>
        <fullName evidence="2">Uncharacterized protein</fullName>
    </submittedName>
</protein>
<proteinExistence type="predicted"/>
<feature type="transmembrane region" description="Helical" evidence="1">
    <location>
        <begin position="76"/>
        <end position="94"/>
    </location>
</feature>
<keyword evidence="1" id="KW-0472">Membrane</keyword>